<proteinExistence type="predicted"/>
<evidence type="ECO:0000313" key="1">
    <source>
        <dbReference type="EMBL" id="KAJ8881780.1"/>
    </source>
</evidence>
<reference evidence="1 2" key="1">
    <citation type="submission" date="2023-02" db="EMBL/GenBank/DDBJ databases">
        <title>LHISI_Scaffold_Assembly.</title>
        <authorList>
            <person name="Stuart O.P."/>
            <person name="Cleave R."/>
            <person name="Magrath M.J.L."/>
            <person name="Mikheyev A.S."/>
        </authorList>
    </citation>
    <scope>NUCLEOTIDE SEQUENCE [LARGE SCALE GENOMIC DNA]</scope>
    <source>
        <strain evidence="1">Daus_M_001</strain>
        <tissue evidence="1">Leg muscle</tissue>
    </source>
</reference>
<organism evidence="1 2">
    <name type="scientific">Dryococelus australis</name>
    <dbReference type="NCBI Taxonomy" id="614101"/>
    <lineage>
        <taxon>Eukaryota</taxon>
        <taxon>Metazoa</taxon>
        <taxon>Ecdysozoa</taxon>
        <taxon>Arthropoda</taxon>
        <taxon>Hexapoda</taxon>
        <taxon>Insecta</taxon>
        <taxon>Pterygota</taxon>
        <taxon>Neoptera</taxon>
        <taxon>Polyneoptera</taxon>
        <taxon>Phasmatodea</taxon>
        <taxon>Verophasmatodea</taxon>
        <taxon>Anareolatae</taxon>
        <taxon>Phasmatidae</taxon>
        <taxon>Eurycanthinae</taxon>
        <taxon>Dryococelus</taxon>
    </lineage>
</organism>
<evidence type="ECO:0008006" key="3">
    <source>
        <dbReference type="Google" id="ProtNLM"/>
    </source>
</evidence>
<gene>
    <name evidence="1" type="ORF">PR048_018266</name>
</gene>
<name>A0ABQ9HBY2_9NEOP</name>
<comment type="caution">
    <text evidence="1">The sequence shown here is derived from an EMBL/GenBank/DDBJ whole genome shotgun (WGS) entry which is preliminary data.</text>
</comment>
<dbReference type="EMBL" id="JARBHB010000006">
    <property type="protein sequence ID" value="KAJ8881780.1"/>
    <property type="molecule type" value="Genomic_DNA"/>
</dbReference>
<protein>
    <recommendedName>
        <fullName evidence="3">HTH CENPB-type domain-containing protein</fullName>
    </recommendedName>
</protein>
<sequence length="194" mass="21906">MSAYRAAKDFNIRLNTVIDHVKGRRGRKSTSHGRPTTLPLDMEKKIAASLITRKQHGFRLSRKDILSLVGQYVVSNNLNTPFTDSKPQSDWLISFMRHHNLTVKNPQSVESARRNCNNPFIIFHFFKELEKTISQLGLEERPHLIFKLDETSFARDPAKTNVEGGRGLPYTRTTSASGRDNVSVLLTVAASGEK</sequence>
<evidence type="ECO:0000313" key="2">
    <source>
        <dbReference type="Proteomes" id="UP001159363"/>
    </source>
</evidence>
<accession>A0ABQ9HBY2</accession>
<dbReference type="Proteomes" id="UP001159363">
    <property type="component" value="Chromosome 5"/>
</dbReference>
<keyword evidence="2" id="KW-1185">Reference proteome</keyword>